<evidence type="ECO:0000313" key="1">
    <source>
        <dbReference type="EMBL" id="CAK16874.1"/>
    </source>
</evidence>
<accession>Q1I661</accession>
<protein>
    <submittedName>
        <fullName evidence="1">Uncharacterized protein</fullName>
    </submittedName>
</protein>
<gene>
    <name evidence="1" type="ordered locus">PSEEN4185</name>
</gene>
<proteinExistence type="predicted"/>
<dbReference type="EMBL" id="CT573326">
    <property type="protein sequence ID" value="CAK16874.1"/>
    <property type="molecule type" value="Genomic_DNA"/>
</dbReference>
<organism evidence="1 2">
    <name type="scientific">Pseudomonas entomophila (strain L48)</name>
    <dbReference type="NCBI Taxonomy" id="384676"/>
    <lineage>
        <taxon>Bacteria</taxon>
        <taxon>Pseudomonadati</taxon>
        <taxon>Pseudomonadota</taxon>
        <taxon>Gammaproteobacteria</taxon>
        <taxon>Pseudomonadales</taxon>
        <taxon>Pseudomonadaceae</taxon>
        <taxon>Pseudomonas</taxon>
    </lineage>
</organism>
<evidence type="ECO:0000313" key="2">
    <source>
        <dbReference type="Proteomes" id="UP000000658"/>
    </source>
</evidence>
<reference evidence="1 2" key="1">
    <citation type="journal article" date="2006" name="Nat. Biotechnol.">
        <title>Complete genome sequence of the entomopathogenic and metabolically versatile soil bacterium Pseudomonas entomophila.</title>
        <authorList>
            <person name="Vodovar N."/>
            <person name="Vallenet D."/>
            <person name="Cruveiller S."/>
            <person name="Rouy Z."/>
            <person name="Barbe V."/>
            <person name="Acosta C."/>
            <person name="Cattolico L."/>
            <person name="Jubin C."/>
            <person name="Lajus A."/>
            <person name="Segurens B."/>
            <person name="Vacherie B."/>
            <person name="Wincker P."/>
            <person name="Weissenbach J."/>
            <person name="Lemaitre B."/>
            <person name="Medigue C."/>
            <person name="Boccard F."/>
        </authorList>
    </citation>
    <scope>NUCLEOTIDE SEQUENCE [LARGE SCALE GENOMIC DNA]</scope>
    <source>
        <strain evidence="1 2">L48</strain>
    </source>
</reference>
<name>Q1I661_PSEE4</name>
<dbReference type="AlphaFoldDB" id="Q1I661"/>
<dbReference type="STRING" id="384676.PSEEN4185"/>
<sequence>MQDKAFMHFSKIQCINILQNALTAYAWMHNLCLKPVSNRLLHRQR</sequence>
<dbReference type="Proteomes" id="UP000000658">
    <property type="component" value="Chromosome"/>
</dbReference>
<dbReference type="HOGENOM" id="CLU_3204111_0_0_6"/>
<dbReference type="KEGG" id="pen:PSEEN4185"/>